<dbReference type="SUPFAM" id="SSF52949">
    <property type="entry name" value="Macro domain-like"/>
    <property type="match status" value="1"/>
</dbReference>
<organism evidence="12 13">
    <name type="scientific">Diutina rugosa</name>
    <name type="common">Yeast</name>
    <name type="synonym">Candida rugosa</name>
    <dbReference type="NCBI Taxonomy" id="5481"/>
    <lineage>
        <taxon>Eukaryota</taxon>
        <taxon>Fungi</taxon>
        <taxon>Dikarya</taxon>
        <taxon>Ascomycota</taxon>
        <taxon>Saccharomycotina</taxon>
        <taxon>Pichiomycetes</taxon>
        <taxon>Debaryomycetaceae</taxon>
        <taxon>Diutina</taxon>
    </lineage>
</organism>
<keyword evidence="7" id="KW-0520">NAD</keyword>
<dbReference type="CDD" id="cd00296">
    <property type="entry name" value="SIR2"/>
    <property type="match status" value="1"/>
</dbReference>
<reference evidence="12 13" key="1">
    <citation type="submission" date="2019-07" db="EMBL/GenBank/DDBJ databases">
        <title>Genome assembly of two rare yeast pathogens: Diutina rugosa and Trichomonascus ciferrii.</title>
        <authorList>
            <person name="Mixao V."/>
            <person name="Saus E."/>
            <person name="Hansen A."/>
            <person name="Lass-Flor C."/>
            <person name="Gabaldon T."/>
        </authorList>
    </citation>
    <scope>NUCLEOTIDE SEQUENCE [LARGE SCALE GENOMIC DNA]</scope>
    <source>
        <strain evidence="12 13">CBS 613</strain>
    </source>
</reference>
<dbReference type="InterPro" id="IPR043472">
    <property type="entry name" value="Macro_dom-like"/>
</dbReference>
<evidence type="ECO:0000313" key="12">
    <source>
        <dbReference type="EMBL" id="KAA8898044.1"/>
    </source>
</evidence>
<dbReference type="Proteomes" id="UP000449547">
    <property type="component" value="Unassembled WGS sequence"/>
</dbReference>
<dbReference type="InterPro" id="IPR029035">
    <property type="entry name" value="DHS-like_NAD/FAD-binding_dom"/>
</dbReference>
<dbReference type="SMART" id="SM00506">
    <property type="entry name" value="A1pp"/>
    <property type="match status" value="1"/>
</dbReference>
<dbReference type="Pfam" id="PF02146">
    <property type="entry name" value="SIR2"/>
    <property type="match status" value="1"/>
</dbReference>
<evidence type="ECO:0000313" key="13">
    <source>
        <dbReference type="Proteomes" id="UP000449547"/>
    </source>
</evidence>
<feature type="domain" description="Macro" evidence="11">
    <location>
        <begin position="79"/>
        <end position="273"/>
    </location>
</feature>
<evidence type="ECO:0000256" key="2">
    <source>
        <dbReference type="ARBA" id="ARBA00006924"/>
    </source>
</evidence>
<keyword evidence="3" id="KW-0808">Transferase</keyword>
<evidence type="ECO:0000256" key="1">
    <source>
        <dbReference type="ARBA" id="ARBA00001947"/>
    </source>
</evidence>
<dbReference type="PANTHER" id="PTHR11106">
    <property type="entry name" value="GANGLIOSIDE INDUCED DIFFERENTIATION ASSOCIATED PROTEIN 2-RELATED"/>
    <property type="match status" value="1"/>
</dbReference>
<feature type="binding site" evidence="9">
    <location>
        <position position="422"/>
    </location>
    <ligand>
        <name>Zn(2+)</name>
        <dbReference type="ChEBI" id="CHEBI:29105"/>
    </ligand>
</feature>
<keyword evidence="6 9" id="KW-0862">Zinc</keyword>
<dbReference type="RefSeq" id="XP_034010301.1">
    <property type="nucleotide sequence ID" value="XM_034157820.1"/>
</dbReference>
<dbReference type="OMA" id="RWPNEEL"/>
<dbReference type="PANTHER" id="PTHR11106:SF121">
    <property type="entry name" value="ADP-RIBOSE 1''-PHOSPHATE PHOSPHATASE"/>
    <property type="match status" value="1"/>
</dbReference>
<proteinExistence type="inferred from homology"/>
<keyword evidence="8" id="KW-0326">Glycosidase</keyword>
<dbReference type="GO" id="GO:0070403">
    <property type="term" value="F:NAD+ binding"/>
    <property type="evidence" value="ECO:0007669"/>
    <property type="project" value="InterPro"/>
</dbReference>
<keyword evidence="5" id="KW-0378">Hydrolase</keyword>
<feature type="binding site" evidence="9">
    <location>
        <position position="425"/>
    </location>
    <ligand>
        <name>Zn(2+)</name>
        <dbReference type="ChEBI" id="CHEBI:29105"/>
    </ligand>
</feature>
<dbReference type="Gene3D" id="3.40.50.1220">
    <property type="entry name" value="TPP-binding domain"/>
    <property type="match status" value="1"/>
</dbReference>
<evidence type="ECO:0000259" key="11">
    <source>
        <dbReference type="PROSITE" id="PS51154"/>
    </source>
</evidence>
<dbReference type="AlphaFoldDB" id="A0A642UFK1"/>
<dbReference type="GO" id="GO:0016740">
    <property type="term" value="F:transferase activity"/>
    <property type="evidence" value="ECO:0007669"/>
    <property type="project" value="UniProtKB-KW"/>
</dbReference>
<sequence length="550" mass="61009">MASLVDSVILRLTPHDRRKLVAHRLNHGVDSYQKSELLRHLLCQRSPEPPIEESLMCDIDRVITTWNQSKLEVGLESIERQVLRIGSNEVRLGVWKGDITTLKVTGIVNAANSALLGCFQPSHKCIDNVIHSAAGPRVRQACFELMEVQDLEPVGCCKVTHAGDLPAEYILHTVGPQVADTKQPTRYQGLQLSSCYQSCLEALESVAGSDKSIAFCCISTGLFNFPPSQACKIAVATVLDYFGRQNSTITDVIFNVFTEEDSELYSEAYTRLSLKYSGILLPPTKGVTGNNLSIAKQWLSQAPVVLITAGAGLSAADGLDYKDEVLFSELYSSFSNEGLTRLYETIGHNWSSESLMWKFFRHHRAVVQSWPHSDTYGHLKCLAESRDDYFVVTSNADNLFRRNGFDPKRVWTPQGCYDNAQCLECGSVVAMDSLNDVDVPVCSSCQGSMTLNVRGGDWFNDSPYHEQELHYKEFLHHRDTNGGIILELGVGLNTPSVIRWPNEDLVRSGSWRLIRVGLGPSATAPFDLIEAGKVVTINADIKQVMSLLME</sequence>
<evidence type="ECO:0000256" key="9">
    <source>
        <dbReference type="PROSITE-ProRule" id="PRU00236"/>
    </source>
</evidence>
<evidence type="ECO:0000259" key="10">
    <source>
        <dbReference type="PROSITE" id="PS50305"/>
    </source>
</evidence>
<dbReference type="SUPFAM" id="SSF52467">
    <property type="entry name" value="DHS-like NAD/FAD-binding domain"/>
    <property type="match status" value="1"/>
</dbReference>
<dbReference type="VEuPathDB" id="FungiDB:DIURU_004898"/>
<feature type="binding site" evidence="9">
    <location>
        <position position="445"/>
    </location>
    <ligand>
        <name>Zn(2+)</name>
        <dbReference type="ChEBI" id="CHEBI:29105"/>
    </ligand>
</feature>
<comment type="caution">
    <text evidence="12">The sequence shown here is derived from an EMBL/GenBank/DDBJ whole genome shotgun (WGS) entry which is preliminary data.</text>
</comment>
<dbReference type="EMBL" id="SWFT01000149">
    <property type="protein sequence ID" value="KAA8898044.1"/>
    <property type="molecule type" value="Genomic_DNA"/>
</dbReference>
<evidence type="ECO:0000256" key="3">
    <source>
        <dbReference type="ARBA" id="ARBA00022679"/>
    </source>
</evidence>
<accession>A0A642UFK1</accession>
<dbReference type="GeneID" id="54783549"/>
<evidence type="ECO:0000256" key="7">
    <source>
        <dbReference type="ARBA" id="ARBA00023027"/>
    </source>
</evidence>
<comment type="similarity">
    <text evidence="2">Belongs to the sirtuin family. Class I subfamily.</text>
</comment>
<keyword evidence="13" id="KW-1185">Reference proteome</keyword>
<evidence type="ECO:0000256" key="8">
    <source>
        <dbReference type="ARBA" id="ARBA00023295"/>
    </source>
</evidence>
<gene>
    <name evidence="12" type="ORF">DIURU_004898</name>
</gene>
<dbReference type="GO" id="GO:0046872">
    <property type="term" value="F:metal ion binding"/>
    <property type="evidence" value="ECO:0007669"/>
    <property type="project" value="UniProtKB-KW"/>
</dbReference>
<dbReference type="GO" id="GO:0016798">
    <property type="term" value="F:hydrolase activity, acting on glycosyl bonds"/>
    <property type="evidence" value="ECO:0007669"/>
    <property type="project" value="UniProtKB-KW"/>
</dbReference>
<dbReference type="PROSITE" id="PS50305">
    <property type="entry name" value="SIRTUIN"/>
    <property type="match status" value="1"/>
</dbReference>
<dbReference type="InterPro" id="IPR003000">
    <property type="entry name" value="Sirtuin"/>
</dbReference>
<protein>
    <submittedName>
        <fullName evidence="12">Uncharacterized protein</fullName>
    </submittedName>
</protein>
<dbReference type="PROSITE" id="PS51154">
    <property type="entry name" value="MACRO"/>
    <property type="match status" value="1"/>
</dbReference>
<dbReference type="InterPro" id="IPR002589">
    <property type="entry name" value="Macro_dom"/>
</dbReference>
<comment type="caution">
    <text evidence="9">Lacks conserved residue(s) required for the propagation of feature annotation.</text>
</comment>
<dbReference type="Pfam" id="PF01661">
    <property type="entry name" value="Macro"/>
    <property type="match status" value="1"/>
</dbReference>
<dbReference type="Gene3D" id="3.40.220.10">
    <property type="entry name" value="Leucine Aminopeptidase, subunit E, domain 1"/>
    <property type="match status" value="1"/>
</dbReference>
<dbReference type="OrthoDB" id="6077599at2759"/>
<dbReference type="CDD" id="cd02908">
    <property type="entry name" value="Macro_OAADPr_deacetylase"/>
    <property type="match status" value="1"/>
</dbReference>
<feature type="domain" description="Deacetylase sirtuin-type" evidence="10">
    <location>
        <begin position="282"/>
        <end position="550"/>
    </location>
</feature>
<evidence type="ECO:0000256" key="6">
    <source>
        <dbReference type="ARBA" id="ARBA00022833"/>
    </source>
</evidence>
<comment type="cofactor">
    <cofactor evidence="1">
        <name>Zn(2+)</name>
        <dbReference type="ChEBI" id="CHEBI:29105"/>
    </cofactor>
</comment>
<dbReference type="InterPro" id="IPR026590">
    <property type="entry name" value="Ssirtuin_cat_dom"/>
</dbReference>
<evidence type="ECO:0000256" key="5">
    <source>
        <dbReference type="ARBA" id="ARBA00022801"/>
    </source>
</evidence>
<name>A0A642UFK1_DIURU</name>
<feature type="binding site" evidence="9">
    <location>
        <position position="442"/>
    </location>
    <ligand>
        <name>Zn(2+)</name>
        <dbReference type="ChEBI" id="CHEBI:29105"/>
    </ligand>
</feature>
<evidence type="ECO:0000256" key="4">
    <source>
        <dbReference type="ARBA" id="ARBA00022723"/>
    </source>
</evidence>
<keyword evidence="4 9" id="KW-0479">Metal-binding</keyword>